<feature type="region of interest" description="Disordered" evidence="1">
    <location>
        <begin position="77"/>
        <end position="100"/>
    </location>
</feature>
<sequence>MESASGQRSASPRFLNAEANVRVLDVDEGHEIGRSRGMHVARAGAVAVAEWGALRLQLLALLLQGLERDLALRGLQAQPRAQGRPARRQGQLHHSSPGASQFRLLPLQEAAESARQQDRQDAPLEFETAPHCEQTMGPKKMVADSQQEQQDVNIPGPRGKRTPEKQRAPFSQSPKIANKAQARRPQGRDERSPWK</sequence>
<protein>
    <submittedName>
        <fullName evidence="2">Uncharacterized protein</fullName>
    </submittedName>
</protein>
<comment type="caution">
    <text evidence="2">The sequence shown here is derived from an EMBL/GenBank/DDBJ whole genome shotgun (WGS) entry which is preliminary data.</text>
</comment>
<accession>A0A176VQK7</accession>
<name>A0A176VQK7_MARPO</name>
<evidence type="ECO:0000313" key="3">
    <source>
        <dbReference type="Proteomes" id="UP000077202"/>
    </source>
</evidence>
<reference evidence="2" key="1">
    <citation type="submission" date="2016-03" db="EMBL/GenBank/DDBJ databases">
        <title>Mechanisms controlling the formation of the plant cell surface in tip-growing cells are functionally conserved among land plants.</title>
        <authorList>
            <person name="Honkanen S."/>
            <person name="Jones V.A."/>
            <person name="Morieri G."/>
            <person name="Champion C."/>
            <person name="Hetherington A.J."/>
            <person name="Kelly S."/>
            <person name="Saint-Marcoux D."/>
            <person name="Proust H."/>
            <person name="Prescott H."/>
            <person name="Dolan L."/>
        </authorList>
    </citation>
    <scope>NUCLEOTIDE SEQUENCE [LARGE SCALE GENOMIC DNA]</scope>
    <source>
        <tissue evidence="2">Whole gametophyte</tissue>
    </source>
</reference>
<feature type="region of interest" description="Disordered" evidence="1">
    <location>
        <begin position="135"/>
        <end position="195"/>
    </location>
</feature>
<dbReference type="Proteomes" id="UP000077202">
    <property type="component" value="Unassembled WGS sequence"/>
</dbReference>
<dbReference type="AlphaFoldDB" id="A0A176VQK7"/>
<evidence type="ECO:0000313" key="2">
    <source>
        <dbReference type="EMBL" id="OAE22136.1"/>
    </source>
</evidence>
<proteinExistence type="predicted"/>
<organism evidence="2 3">
    <name type="scientific">Marchantia polymorpha subsp. ruderalis</name>
    <dbReference type="NCBI Taxonomy" id="1480154"/>
    <lineage>
        <taxon>Eukaryota</taxon>
        <taxon>Viridiplantae</taxon>
        <taxon>Streptophyta</taxon>
        <taxon>Embryophyta</taxon>
        <taxon>Marchantiophyta</taxon>
        <taxon>Marchantiopsida</taxon>
        <taxon>Marchantiidae</taxon>
        <taxon>Marchantiales</taxon>
        <taxon>Marchantiaceae</taxon>
        <taxon>Marchantia</taxon>
    </lineage>
</organism>
<dbReference type="EMBL" id="LVLJ01003272">
    <property type="protein sequence ID" value="OAE22136.1"/>
    <property type="molecule type" value="Genomic_DNA"/>
</dbReference>
<keyword evidence="3" id="KW-1185">Reference proteome</keyword>
<gene>
    <name evidence="2" type="ORF">AXG93_1175s1460</name>
</gene>
<feature type="compositionally biased region" description="Basic and acidic residues" evidence="1">
    <location>
        <begin position="186"/>
        <end position="195"/>
    </location>
</feature>
<evidence type="ECO:0000256" key="1">
    <source>
        <dbReference type="SAM" id="MobiDB-lite"/>
    </source>
</evidence>